<dbReference type="RefSeq" id="WP_188898109.1">
    <property type="nucleotide sequence ID" value="NZ_BMKS01000001.1"/>
</dbReference>
<dbReference type="InterPro" id="IPR000914">
    <property type="entry name" value="SBP_5_dom"/>
</dbReference>
<protein>
    <submittedName>
        <fullName evidence="5">ABC transporter substrate-binding protein</fullName>
    </submittedName>
</protein>
<comment type="similarity">
    <text evidence="2">Belongs to the bacterial solute-binding protein 5 family.</text>
</comment>
<name>A0A8J2Z7W0_9PROT</name>
<comment type="caution">
    <text evidence="5">The sequence shown here is derived from an EMBL/GenBank/DDBJ whole genome shotgun (WGS) entry which is preliminary data.</text>
</comment>
<evidence type="ECO:0000259" key="4">
    <source>
        <dbReference type="Pfam" id="PF00496"/>
    </source>
</evidence>
<dbReference type="PIRSF" id="PIRSF002741">
    <property type="entry name" value="MppA"/>
    <property type="match status" value="1"/>
</dbReference>
<dbReference type="GO" id="GO:0030288">
    <property type="term" value="C:outer membrane-bounded periplasmic space"/>
    <property type="evidence" value="ECO:0007669"/>
    <property type="project" value="UniProtKB-ARBA"/>
</dbReference>
<accession>A0A8J2Z7W0</accession>
<dbReference type="InterPro" id="IPR030678">
    <property type="entry name" value="Peptide/Ni-bd"/>
</dbReference>
<dbReference type="GO" id="GO:0043190">
    <property type="term" value="C:ATP-binding cassette (ABC) transporter complex"/>
    <property type="evidence" value="ECO:0007669"/>
    <property type="project" value="InterPro"/>
</dbReference>
<feature type="chain" id="PRO_5035262437" evidence="3">
    <location>
        <begin position="47"/>
        <end position="559"/>
    </location>
</feature>
<dbReference type="InterPro" id="IPR039424">
    <property type="entry name" value="SBP_5"/>
</dbReference>
<dbReference type="Pfam" id="PF00496">
    <property type="entry name" value="SBP_bac_5"/>
    <property type="match status" value="1"/>
</dbReference>
<evidence type="ECO:0000256" key="3">
    <source>
        <dbReference type="SAM" id="SignalP"/>
    </source>
</evidence>
<feature type="signal peptide" evidence="3">
    <location>
        <begin position="1"/>
        <end position="46"/>
    </location>
</feature>
<comment type="subcellular location">
    <subcellularLocation>
        <location evidence="1">Periplasm</location>
    </subcellularLocation>
</comment>
<feature type="domain" description="Solute-binding protein family 5" evidence="4">
    <location>
        <begin position="101"/>
        <end position="474"/>
    </location>
</feature>
<evidence type="ECO:0000313" key="5">
    <source>
        <dbReference type="EMBL" id="GGG19941.1"/>
    </source>
</evidence>
<sequence length="559" mass="62218">MSVSRHTPPRRVARAAAGVRATTGAAAAAALLAAAAAAWLPAPAAAQQPPRTLRIAMTATDVPTTTGMPNNGFEGMRFLGYPIFESLVLWDLSRADVVAGLRPGLAERWEQDEADPRVWRFHLRRGVTFHDGTPFNADAVIWNLDRFFRNDSPQFDPAGSAITRGRIPVLESYRKVDDFTVETVTTRPVSYWPYLVVYVLITSPHSFEQAGRDWGRVAALPPAGTGPFRLARFVPRQQAELARNDGYWDAGRRARLDRIVLIPMPEANTRLAALRSGQVDWIEVPPPDAIPSLRQAGFQVVTNSYPHVWPWVFAAGRQGSPVADVRVRQALNYCIDREGMVTLLNGTAEPSVGFVKANDPLFGSPQHRYRLDPARGRALLAEAGYSAQRPLRLKVGISTSGSGQMLPLPMNEFLQQSLRQHCGVEVAFEVVEWNTLLAALRFPPDQPQWLGADAVNISLYSSDPSAFARWFLSSNFSPRGSNAGHWRDEAFDRAFAALETERNPERIAQLLRTAHERLVDNPPWLWIVHDLNPRAMTRRVRGFTSAQSWFQDLTPVELQ</sequence>
<dbReference type="Gene3D" id="3.40.190.10">
    <property type="entry name" value="Periplasmic binding protein-like II"/>
    <property type="match status" value="1"/>
</dbReference>
<dbReference type="PANTHER" id="PTHR30290">
    <property type="entry name" value="PERIPLASMIC BINDING COMPONENT OF ABC TRANSPORTER"/>
    <property type="match status" value="1"/>
</dbReference>
<keyword evidence="3" id="KW-0732">Signal</keyword>
<keyword evidence="6" id="KW-1185">Reference proteome</keyword>
<dbReference type="Gene3D" id="3.10.105.10">
    <property type="entry name" value="Dipeptide-binding Protein, Domain 3"/>
    <property type="match status" value="1"/>
</dbReference>
<reference evidence="5 6" key="1">
    <citation type="journal article" date="2014" name="Int. J. Syst. Evol. Microbiol.">
        <title>Complete genome sequence of Corynebacterium casei LMG S-19264T (=DSM 44701T), isolated from a smear-ripened cheese.</title>
        <authorList>
            <consortium name="US DOE Joint Genome Institute (JGI-PGF)"/>
            <person name="Walter F."/>
            <person name="Albersmeier A."/>
            <person name="Kalinowski J."/>
            <person name="Ruckert C."/>
        </authorList>
    </citation>
    <scope>NUCLEOTIDE SEQUENCE [LARGE SCALE GENOMIC DNA]</scope>
    <source>
        <strain evidence="5 6">CGMCC 1.16330</strain>
    </source>
</reference>
<evidence type="ECO:0000313" key="6">
    <source>
        <dbReference type="Proteomes" id="UP000597507"/>
    </source>
</evidence>
<evidence type="ECO:0000256" key="1">
    <source>
        <dbReference type="ARBA" id="ARBA00004418"/>
    </source>
</evidence>
<dbReference type="PANTHER" id="PTHR30290:SF83">
    <property type="entry name" value="ABC TRANSPORTER SUBSTRATE-BINDING PROTEIN"/>
    <property type="match status" value="1"/>
</dbReference>
<gene>
    <name evidence="5" type="ORF">GCM10010964_05210</name>
</gene>
<dbReference type="GO" id="GO:1904680">
    <property type="term" value="F:peptide transmembrane transporter activity"/>
    <property type="evidence" value="ECO:0007669"/>
    <property type="project" value="TreeGrafter"/>
</dbReference>
<dbReference type="Gene3D" id="3.90.76.10">
    <property type="entry name" value="Dipeptide-binding Protein, Domain 1"/>
    <property type="match status" value="1"/>
</dbReference>
<dbReference type="CDD" id="cd08495">
    <property type="entry name" value="PBP2_NikA_DppA_OppA_like_8"/>
    <property type="match status" value="1"/>
</dbReference>
<organism evidence="5 6">
    <name type="scientific">Caldovatus sediminis</name>
    <dbReference type="NCBI Taxonomy" id="2041189"/>
    <lineage>
        <taxon>Bacteria</taxon>
        <taxon>Pseudomonadati</taxon>
        <taxon>Pseudomonadota</taxon>
        <taxon>Alphaproteobacteria</taxon>
        <taxon>Acetobacterales</taxon>
        <taxon>Roseomonadaceae</taxon>
        <taxon>Caldovatus</taxon>
    </lineage>
</organism>
<proteinExistence type="inferred from homology"/>
<evidence type="ECO:0000256" key="2">
    <source>
        <dbReference type="ARBA" id="ARBA00005695"/>
    </source>
</evidence>
<dbReference type="AlphaFoldDB" id="A0A8J2Z7W0"/>
<dbReference type="GO" id="GO:0015833">
    <property type="term" value="P:peptide transport"/>
    <property type="evidence" value="ECO:0007669"/>
    <property type="project" value="TreeGrafter"/>
</dbReference>
<dbReference type="EMBL" id="BMKS01000001">
    <property type="protein sequence ID" value="GGG19941.1"/>
    <property type="molecule type" value="Genomic_DNA"/>
</dbReference>
<dbReference type="SUPFAM" id="SSF53850">
    <property type="entry name" value="Periplasmic binding protein-like II"/>
    <property type="match status" value="1"/>
</dbReference>
<dbReference type="Proteomes" id="UP000597507">
    <property type="component" value="Unassembled WGS sequence"/>
</dbReference>